<evidence type="ECO:0000256" key="1">
    <source>
        <dbReference type="SAM" id="MobiDB-lite"/>
    </source>
</evidence>
<proteinExistence type="predicted"/>
<evidence type="ECO:0008006" key="4">
    <source>
        <dbReference type="Google" id="ProtNLM"/>
    </source>
</evidence>
<keyword evidence="3" id="KW-1185">Reference proteome</keyword>
<reference evidence="3" key="1">
    <citation type="submission" date="2023-07" db="EMBL/GenBank/DDBJ databases">
        <title>Yangia mangrovi SAOS 153D genome.</title>
        <authorList>
            <person name="Verma A."/>
            <person name="Pal Y."/>
            <person name="Sundharam S."/>
            <person name="Bisht B."/>
            <person name="Srinivasan K."/>
        </authorList>
    </citation>
    <scope>NUCLEOTIDE SEQUENCE [LARGE SCALE GENOMIC DNA]</scope>
    <source>
        <strain evidence="3">SAOS 153D</strain>
    </source>
</reference>
<evidence type="ECO:0000313" key="3">
    <source>
        <dbReference type="Proteomes" id="UP000217448"/>
    </source>
</evidence>
<gene>
    <name evidence="2" type="ORF">CLG85_016005</name>
</gene>
<sequence length="349" mass="39226">MTQSHRIFARTIGIDYSGAETAEASLKGLRVYETFGDSEACEVLPPPGPKKYWTRRGLAEWLQQELDGARPTIVGIDHAFSFPMRYFERHGLEPDWPTFLDDFCRHWPTDQPHTYVDFVRHGHVGNGGARTGERRWRRLTEEATGSAKSVFHFDVQGAVAKSTHAGIPWLKRIRAARPELHFWPFDGWTPAAGTSVIAETYPRLWSSAYPKDDRSPDQHDAYVIARWLQEADQRGEIINALTAPEPEPIAATGLVEGWILGASWPPQKTKSAPRKKRTASEGKTTEPGFINRNLQEVVTRTDLPGNDHNQVTYILRCQSCDHRYGANGSDIFQRRCPVCGAGRPGLPIS</sequence>
<dbReference type="Proteomes" id="UP000217448">
    <property type="component" value="Unassembled WGS sequence"/>
</dbReference>
<evidence type="ECO:0000313" key="2">
    <source>
        <dbReference type="EMBL" id="MCT4371740.1"/>
    </source>
</evidence>
<accession>A0ABT2KNR6</accession>
<feature type="region of interest" description="Disordered" evidence="1">
    <location>
        <begin position="265"/>
        <end position="287"/>
    </location>
</feature>
<comment type="caution">
    <text evidence="2">The sequence shown here is derived from an EMBL/GenBank/DDBJ whole genome shotgun (WGS) entry which is preliminary data.</text>
</comment>
<dbReference type="RefSeq" id="WP_260349612.1">
    <property type="nucleotide sequence ID" value="NZ_NTHN02000030.1"/>
</dbReference>
<dbReference type="EMBL" id="NTHN02000030">
    <property type="protein sequence ID" value="MCT4371740.1"/>
    <property type="molecule type" value="Genomic_DNA"/>
</dbReference>
<protein>
    <recommendedName>
        <fullName evidence="4">DUF429 domain-containing protein</fullName>
    </recommendedName>
</protein>
<organism evidence="2 3">
    <name type="scientific">Alloyangia mangrovi</name>
    <dbReference type="NCBI Taxonomy" id="1779329"/>
    <lineage>
        <taxon>Bacteria</taxon>
        <taxon>Pseudomonadati</taxon>
        <taxon>Pseudomonadota</taxon>
        <taxon>Alphaproteobacteria</taxon>
        <taxon>Rhodobacterales</taxon>
        <taxon>Roseobacteraceae</taxon>
        <taxon>Alloyangia</taxon>
    </lineage>
</organism>
<name>A0ABT2KNR6_9RHOB</name>